<evidence type="ECO:0000313" key="1">
    <source>
        <dbReference type="EMBL" id="KAK8748360.1"/>
    </source>
</evidence>
<reference evidence="1 2" key="1">
    <citation type="journal article" date="2024" name="BMC Genomics">
        <title>Genome assembly of redclaw crayfish (Cherax quadricarinatus) provides insights into its immune adaptation and hypoxia tolerance.</title>
        <authorList>
            <person name="Liu Z."/>
            <person name="Zheng J."/>
            <person name="Li H."/>
            <person name="Fang K."/>
            <person name="Wang S."/>
            <person name="He J."/>
            <person name="Zhou D."/>
            <person name="Weng S."/>
            <person name="Chi M."/>
            <person name="Gu Z."/>
            <person name="He J."/>
            <person name="Li F."/>
            <person name="Wang M."/>
        </authorList>
    </citation>
    <scope>NUCLEOTIDE SEQUENCE [LARGE SCALE GENOMIC DNA]</scope>
    <source>
        <strain evidence="1">ZL_2023a</strain>
    </source>
</reference>
<dbReference type="AlphaFoldDB" id="A0AAW0Y932"/>
<organism evidence="1 2">
    <name type="scientific">Cherax quadricarinatus</name>
    <name type="common">Australian red claw crayfish</name>
    <dbReference type="NCBI Taxonomy" id="27406"/>
    <lineage>
        <taxon>Eukaryota</taxon>
        <taxon>Metazoa</taxon>
        <taxon>Ecdysozoa</taxon>
        <taxon>Arthropoda</taxon>
        <taxon>Crustacea</taxon>
        <taxon>Multicrustacea</taxon>
        <taxon>Malacostraca</taxon>
        <taxon>Eumalacostraca</taxon>
        <taxon>Eucarida</taxon>
        <taxon>Decapoda</taxon>
        <taxon>Pleocyemata</taxon>
        <taxon>Astacidea</taxon>
        <taxon>Parastacoidea</taxon>
        <taxon>Parastacidae</taxon>
        <taxon>Cherax</taxon>
    </lineage>
</organism>
<keyword evidence="2" id="KW-1185">Reference proteome</keyword>
<sequence>QFQVLCISRVETFIRLIHGYCHFSSNVAKITFGQLLTIMKLWLTLQQFYFGSWFGHIAKYYHSASQYHPVSTFFLPESVVQKSTLYIPISAQSWWECEVFNW</sequence>
<evidence type="ECO:0000313" key="2">
    <source>
        <dbReference type="Proteomes" id="UP001445076"/>
    </source>
</evidence>
<dbReference type="EMBL" id="JARKIK010000012">
    <property type="protein sequence ID" value="KAK8748360.1"/>
    <property type="molecule type" value="Genomic_DNA"/>
</dbReference>
<name>A0AAW0Y932_CHEQU</name>
<comment type="caution">
    <text evidence="1">The sequence shown here is derived from an EMBL/GenBank/DDBJ whole genome shotgun (WGS) entry which is preliminary data.</text>
</comment>
<proteinExistence type="predicted"/>
<accession>A0AAW0Y932</accession>
<feature type="non-terminal residue" evidence="1">
    <location>
        <position position="1"/>
    </location>
</feature>
<protein>
    <submittedName>
        <fullName evidence="1">Uncharacterized protein</fullName>
    </submittedName>
</protein>
<dbReference type="Proteomes" id="UP001445076">
    <property type="component" value="Unassembled WGS sequence"/>
</dbReference>
<gene>
    <name evidence="1" type="ORF">OTU49_016097</name>
</gene>